<dbReference type="STRING" id="1927124.BST13_33350"/>
<dbReference type="EMBL" id="MVHF01000054">
    <property type="protein sequence ID" value="ORA25208.1"/>
    <property type="molecule type" value="Genomic_DNA"/>
</dbReference>
<dbReference type="PRINTS" id="PR01994">
    <property type="entry name" value="ANTIREPRESSR"/>
</dbReference>
<protein>
    <submittedName>
        <fullName evidence="2">Phage antirepressor</fullName>
    </submittedName>
</protein>
<dbReference type="Proteomes" id="UP000192448">
    <property type="component" value="Unassembled WGS sequence"/>
</dbReference>
<dbReference type="RefSeq" id="WP_083169828.1">
    <property type="nucleotide sequence ID" value="NZ_MVHF01000054.1"/>
</dbReference>
<accession>A0A1X0A5S2</accession>
<organism evidence="2 3">
    <name type="scientific">Mycobacterium aquaticum</name>
    <dbReference type="NCBI Taxonomy" id="1927124"/>
    <lineage>
        <taxon>Bacteria</taxon>
        <taxon>Bacillati</taxon>
        <taxon>Actinomycetota</taxon>
        <taxon>Actinomycetes</taxon>
        <taxon>Mycobacteriales</taxon>
        <taxon>Mycobacteriaceae</taxon>
        <taxon>Mycobacterium</taxon>
    </lineage>
</organism>
<dbReference type="InterPro" id="IPR018875">
    <property type="entry name" value="Antirepressor_Ant_N"/>
</dbReference>
<sequence>MSKQKTTELVPIPVPGTHRQIMATLIDGTPMVSLRHACEAIGIAFDAQRVKLNGKSWACVTMIVTQIDGDTQRREIAMVDRRTFTMWLATIDTNRVSNEARPIIEAFQAEAADALDAYFNEGGAINPRATEDQLDRIARQARGQMEILQLAKGLIDPKHLEAKARIIVSRALGEAPEINPADVPLYVSDYLASKGLKRGLIDAKASGFGKRLKALYIVEHDREPERHHQELPNGTVRQVYAYTEADRPLFDSVWAKHYATVVAESALTVIAGGAS</sequence>
<feature type="domain" description="Antirepressor protein ant N-terminal" evidence="1">
    <location>
        <begin position="14"/>
        <end position="124"/>
    </location>
</feature>
<dbReference type="AlphaFoldDB" id="A0A1X0A5S2"/>
<gene>
    <name evidence="2" type="ORF">BST13_33350</name>
</gene>
<proteinExistence type="predicted"/>
<comment type="caution">
    <text evidence="2">The sequence shown here is derived from an EMBL/GenBank/DDBJ whole genome shotgun (WGS) entry which is preliminary data.</text>
</comment>
<dbReference type="Pfam" id="PF10547">
    <property type="entry name" value="P22_AR_N"/>
    <property type="match status" value="1"/>
</dbReference>
<evidence type="ECO:0000313" key="2">
    <source>
        <dbReference type="EMBL" id="ORA25208.1"/>
    </source>
</evidence>
<name>A0A1X0A5S2_9MYCO</name>
<keyword evidence="3" id="KW-1185">Reference proteome</keyword>
<evidence type="ECO:0000259" key="1">
    <source>
        <dbReference type="Pfam" id="PF10547"/>
    </source>
</evidence>
<evidence type="ECO:0000313" key="3">
    <source>
        <dbReference type="Proteomes" id="UP000192448"/>
    </source>
</evidence>
<reference evidence="2 3" key="1">
    <citation type="submission" date="2017-02" db="EMBL/GenBank/DDBJ databases">
        <title>The new phylogeny of genus Mycobacterium.</title>
        <authorList>
            <person name="Tortoli E."/>
            <person name="Trovato A."/>
            <person name="Cirillo D.M."/>
        </authorList>
    </citation>
    <scope>NUCLEOTIDE SEQUENCE [LARGE SCALE GENOMIC DNA]</scope>
    <source>
        <strain evidence="2 3">RW6</strain>
    </source>
</reference>
<dbReference type="OrthoDB" id="4193033at2"/>